<name>A0A6J2JL79_BOMMA</name>
<accession>A0A6J2JL79</accession>
<evidence type="ECO:0000256" key="1">
    <source>
        <dbReference type="ARBA" id="ARBA00004173"/>
    </source>
</evidence>
<reference evidence="11" key="1">
    <citation type="submission" date="2025-08" db="UniProtKB">
        <authorList>
            <consortium name="RefSeq"/>
        </authorList>
    </citation>
    <scope>IDENTIFICATION</scope>
    <source>
        <tissue evidence="11">Silk gland</tissue>
    </source>
</reference>
<dbReference type="GO" id="GO:0003735">
    <property type="term" value="F:structural constituent of ribosome"/>
    <property type="evidence" value="ECO:0007669"/>
    <property type="project" value="InterPro"/>
</dbReference>
<dbReference type="PANTHER" id="PTHR34090">
    <property type="entry name" value="39S RIBOSOMAL PROTEIN L52, MITOCHONDRIAL"/>
    <property type="match status" value="1"/>
</dbReference>
<dbReference type="CTD" id="122704"/>
<dbReference type="GO" id="GO:0005762">
    <property type="term" value="C:mitochondrial large ribosomal subunit"/>
    <property type="evidence" value="ECO:0007669"/>
    <property type="project" value="InterPro"/>
</dbReference>
<dbReference type="Pfam" id="PF18699">
    <property type="entry name" value="MRPL52"/>
    <property type="match status" value="1"/>
</dbReference>
<keyword evidence="3" id="KW-0809">Transit peptide</keyword>
<keyword evidence="6" id="KW-0687">Ribonucleoprotein</keyword>
<gene>
    <name evidence="11" type="primary">LOC114242241</name>
</gene>
<keyword evidence="10" id="KW-1185">Reference proteome</keyword>
<evidence type="ECO:0000256" key="4">
    <source>
        <dbReference type="ARBA" id="ARBA00022980"/>
    </source>
</evidence>
<protein>
    <recommendedName>
        <fullName evidence="7">Large ribosomal subunit protein mL52</fullName>
    </recommendedName>
    <alternativeName>
        <fullName evidence="8">39S ribosomal protein L52, mitochondrial</fullName>
    </alternativeName>
</protein>
<sequence>MNNLTGNKMLKTITGLRRFSSCSALFTKNWRVARGLPVNRNAEGILTDGPDYTFLDGRPTPLLHKQKLRMQRQRQLAEQIVTLSSELQFAKDRYQKIQKEEQEKRQEILNNRLKPKGMMLQKKNLS</sequence>
<dbReference type="InterPro" id="IPR034596">
    <property type="entry name" value="Ribosomal_mL52"/>
</dbReference>
<dbReference type="RefSeq" id="XP_028029134.1">
    <property type="nucleotide sequence ID" value="XM_028173333.1"/>
</dbReference>
<evidence type="ECO:0000313" key="10">
    <source>
        <dbReference type="Proteomes" id="UP000504629"/>
    </source>
</evidence>
<comment type="subcellular location">
    <subcellularLocation>
        <location evidence="1">Mitochondrion</location>
    </subcellularLocation>
</comment>
<dbReference type="AlphaFoldDB" id="A0A6J2JL79"/>
<evidence type="ECO:0000256" key="2">
    <source>
        <dbReference type="ARBA" id="ARBA00007232"/>
    </source>
</evidence>
<evidence type="ECO:0000256" key="9">
    <source>
        <dbReference type="SAM" id="Coils"/>
    </source>
</evidence>
<evidence type="ECO:0000256" key="5">
    <source>
        <dbReference type="ARBA" id="ARBA00023128"/>
    </source>
</evidence>
<feature type="coiled-coil region" evidence="9">
    <location>
        <begin position="73"/>
        <end position="111"/>
    </location>
</feature>
<organism evidence="10 11">
    <name type="scientific">Bombyx mandarina</name>
    <name type="common">Wild silk moth</name>
    <name type="synonym">Wild silkworm</name>
    <dbReference type="NCBI Taxonomy" id="7092"/>
    <lineage>
        <taxon>Eukaryota</taxon>
        <taxon>Metazoa</taxon>
        <taxon>Ecdysozoa</taxon>
        <taxon>Arthropoda</taxon>
        <taxon>Hexapoda</taxon>
        <taxon>Insecta</taxon>
        <taxon>Pterygota</taxon>
        <taxon>Neoptera</taxon>
        <taxon>Endopterygota</taxon>
        <taxon>Lepidoptera</taxon>
        <taxon>Glossata</taxon>
        <taxon>Ditrysia</taxon>
        <taxon>Bombycoidea</taxon>
        <taxon>Bombycidae</taxon>
        <taxon>Bombycinae</taxon>
        <taxon>Bombyx</taxon>
    </lineage>
</organism>
<comment type="similarity">
    <text evidence="2">Belongs to the mitochondrion-specific ribosomal protein mL52 family.</text>
</comment>
<dbReference type="PANTHER" id="PTHR34090:SF1">
    <property type="entry name" value="LARGE RIBOSOMAL SUBUNIT PROTEIN ML52"/>
    <property type="match status" value="1"/>
</dbReference>
<keyword evidence="4 11" id="KW-0689">Ribosomal protein</keyword>
<evidence type="ECO:0000256" key="8">
    <source>
        <dbReference type="ARBA" id="ARBA00035425"/>
    </source>
</evidence>
<proteinExistence type="inferred from homology"/>
<keyword evidence="5" id="KW-0496">Mitochondrion</keyword>
<evidence type="ECO:0000256" key="3">
    <source>
        <dbReference type="ARBA" id="ARBA00022946"/>
    </source>
</evidence>
<dbReference type="Proteomes" id="UP000504629">
    <property type="component" value="Unplaced"/>
</dbReference>
<dbReference type="KEGG" id="bman:114242241"/>
<evidence type="ECO:0000256" key="6">
    <source>
        <dbReference type="ARBA" id="ARBA00023274"/>
    </source>
</evidence>
<evidence type="ECO:0000256" key="7">
    <source>
        <dbReference type="ARBA" id="ARBA00035181"/>
    </source>
</evidence>
<dbReference type="OrthoDB" id="10249237at2759"/>
<evidence type="ECO:0000313" key="11">
    <source>
        <dbReference type="RefSeq" id="XP_028029134.1"/>
    </source>
</evidence>
<dbReference type="GO" id="GO:0032543">
    <property type="term" value="P:mitochondrial translation"/>
    <property type="evidence" value="ECO:0007669"/>
    <property type="project" value="InterPro"/>
</dbReference>
<keyword evidence="9" id="KW-0175">Coiled coil</keyword>
<dbReference type="GeneID" id="114242241"/>